<feature type="compositionally biased region" description="Polar residues" evidence="1">
    <location>
        <begin position="476"/>
        <end position="486"/>
    </location>
</feature>
<comment type="caution">
    <text evidence="2">The sequence shown here is derived from an EMBL/GenBank/DDBJ whole genome shotgun (WGS) entry which is preliminary data.</text>
</comment>
<keyword evidence="3" id="KW-1185">Reference proteome</keyword>
<reference evidence="2 3" key="1">
    <citation type="submission" date="2019-10" db="EMBL/GenBank/DDBJ databases">
        <title>Whole genome shotgun sequence of Acrocarpospora corrugata NBRC 13972.</title>
        <authorList>
            <person name="Ichikawa N."/>
            <person name="Kimura A."/>
            <person name="Kitahashi Y."/>
            <person name="Komaki H."/>
            <person name="Oguchi A."/>
        </authorList>
    </citation>
    <scope>NUCLEOTIDE SEQUENCE [LARGE SCALE GENOMIC DNA]</scope>
    <source>
        <strain evidence="2 3">NBRC 13972</strain>
    </source>
</reference>
<evidence type="ECO:0000256" key="1">
    <source>
        <dbReference type="SAM" id="MobiDB-lite"/>
    </source>
</evidence>
<evidence type="ECO:0008006" key="4">
    <source>
        <dbReference type="Google" id="ProtNLM"/>
    </source>
</evidence>
<sequence length="674" mass="72793">MAPRRADRQAVAFDGGWTQQADRQHDLTRPFAFAEAAGHLTRLRAAVAAAGHRLSDTDLVGLFTAEADLRLRAGHAVQASELLATAWAKATGTGRAYLLGAVALGLDRIDARFAMPRADLLAVLTTARHALDGTGTTTEATVTAALARQLQHSVPTDRPQARPLAERAVTIARTLDDPATLASCLLAEHDTLWTPGTVVARAGIAAEIADLARRAGDQERHAQALLLSATAQLENGSAAFRATFTEYAHATRRLRQPRHEYLLRTRQAALALLDGDIATGERLSAEAAALGESVGDTDTGNVRMSQRLEVVRARNQPAELREMAAEAVAWWVGAPAHAHAVAAGFRARAGDLDAAGRELDTVLALEDWRTDRSYLWSIFIGEMVTAAIALHDRPLCRRLLDDLLPVAGTCAVNAALVCFMGAHAHRVGLLYAALGESESAYLWLNQALQTHRRLGARAWLAETRRALETLGEPDGSTHQAQVTTAPDVSPSAARDDIPRLRRAGDLWQADYRAHTAYLRDAKGLHDLAALLARPGVDLSALDLTGGESSDGAPTTRTEPVLDRTALAAYRRRLAELDDELGVAEYHADLARHRHATEERERLLAELRRATRPDGSSRAFPNSAAERARKAVTARIRDAIRRITDAHPELGAHLNRTIRTGTTCRYEAPAASQPS</sequence>
<protein>
    <recommendedName>
        <fullName evidence="4">MalT-like TPR region domain-containing protein</fullName>
    </recommendedName>
</protein>
<dbReference type="AlphaFoldDB" id="A0A5M3WC19"/>
<dbReference type="RefSeq" id="WP_155340102.1">
    <property type="nucleotide sequence ID" value="NZ_BAAABN010000030.1"/>
</dbReference>
<evidence type="ECO:0000313" key="3">
    <source>
        <dbReference type="Proteomes" id="UP000334990"/>
    </source>
</evidence>
<organism evidence="2 3">
    <name type="scientific">Acrocarpospora corrugata</name>
    <dbReference type="NCBI Taxonomy" id="35763"/>
    <lineage>
        <taxon>Bacteria</taxon>
        <taxon>Bacillati</taxon>
        <taxon>Actinomycetota</taxon>
        <taxon>Actinomycetes</taxon>
        <taxon>Streptosporangiales</taxon>
        <taxon>Streptosporangiaceae</taxon>
        <taxon>Acrocarpospora</taxon>
    </lineage>
</organism>
<dbReference type="OrthoDB" id="134712at2"/>
<dbReference type="EMBL" id="BLAD01000075">
    <property type="protein sequence ID" value="GES03978.1"/>
    <property type="molecule type" value="Genomic_DNA"/>
</dbReference>
<accession>A0A5M3WC19</accession>
<feature type="region of interest" description="Disordered" evidence="1">
    <location>
        <begin position="470"/>
        <end position="495"/>
    </location>
</feature>
<name>A0A5M3WC19_9ACTN</name>
<evidence type="ECO:0000313" key="2">
    <source>
        <dbReference type="EMBL" id="GES03978.1"/>
    </source>
</evidence>
<dbReference type="Proteomes" id="UP000334990">
    <property type="component" value="Unassembled WGS sequence"/>
</dbReference>
<gene>
    <name evidence="2" type="ORF">Acor_60440</name>
</gene>
<proteinExistence type="predicted"/>